<proteinExistence type="predicted"/>
<keyword evidence="3" id="KW-1185">Reference proteome</keyword>
<comment type="caution">
    <text evidence="2">The sequence shown here is derived from an EMBL/GenBank/DDBJ whole genome shotgun (WGS) entry which is preliminary data.</text>
</comment>
<feature type="transmembrane region" description="Helical" evidence="1">
    <location>
        <begin position="78"/>
        <end position="96"/>
    </location>
</feature>
<accession>A0A917PQS8</accession>
<reference evidence="2" key="2">
    <citation type="submission" date="2020-09" db="EMBL/GenBank/DDBJ databases">
        <authorList>
            <person name="Sun Q."/>
            <person name="Ohkuma M."/>
        </authorList>
    </citation>
    <scope>NUCLEOTIDE SEQUENCE</scope>
    <source>
        <strain evidence="2">JCM 14371</strain>
    </source>
</reference>
<sequence length="115" mass="12060">MRGLLAILALAGAWLYATGGVILPAPLGTLADVALYLLLGALLARWTGGRASGLALAAWASAVDQVHRAFVPGHEVGIVPWLFTLLAAWVGTRLAVRVRREPPVPPVFSQDFPAA</sequence>
<dbReference type="EMBL" id="BMOE01000021">
    <property type="protein sequence ID" value="GGJ88470.1"/>
    <property type="molecule type" value="Genomic_DNA"/>
</dbReference>
<keyword evidence="1" id="KW-0472">Membrane</keyword>
<keyword evidence="1" id="KW-0812">Transmembrane</keyword>
<protein>
    <submittedName>
        <fullName evidence="2">Uncharacterized protein</fullName>
    </submittedName>
</protein>
<evidence type="ECO:0000256" key="1">
    <source>
        <dbReference type="SAM" id="Phobius"/>
    </source>
</evidence>
<name>A0A917PQS8_9DEIO</name>
<organism evidence="2 3">
    <name type="scientific">Deinococcus aquiradiocola</name>
    <dbReference type="NCBI Taxonomy" id="393059"/>
    <lineage>
        <taxon>Bacteria</taxon>
        <taxon>Thermotogati</taxon>
        <taxon>Deinococcota</taxon>
        <taxon>Deinococci</taxon>
        <taxon>Deinococcales</taxon>
        <taxon>Deinococcaceae</taxon>
        <taxon>Deinococcus</taxon>
    </lineage>
</organism>
<reference evidence="2" key="1">
    <citation type="journal article" date="2014" name="Int. J. Syst. Evol. Microbiol.">
        <title>Complete genome sequence of Corynebacterium casei LMG S-19264T (=DSM 44701T), isolated from a smear-ripened cheese.</title>
        <authorList>
            <consortium name="US DOE Joint Genome Institute (JGI-PGF)"/>
            <person name="Walter F."/>
            <person name="Albersmeier A."/>
            <person name="Kalinowski J."/>
            <person name="Ruckert C."/>
        </authorList>
    </citation>
    <scope>NUCLEOTIDE SEQUENCE</scope>
    <source>
        <strain evidence="2">JCM 14371</strain>
    </source>
</reference>
<evidence type="ECO:0000313" key="2">
    <source>
        <dbReference type="EMBL" id="GGJ88470.1"/>
    </source>
</evidence>
<keyword evidence="1" id="KW-1133">Transmembrane helix</keyword>
<dbReference type="Proteomes" id="UP000635726">
    <property type="component" value="Unassembled WGS sequence"/>
</dbReference>
<evidence type="ECO:0000313" key="3">
    <source>
        <dbReference type="Proteomes" id="UP000635726"/>
    </source>
</evidence>
<gene>
    <name evidence="2" type="ORF">GCM10008939_35710</name>
</gene>
<dbReference type="AlphaFoldDB" id="A0A917PQS8"/>
<dbReference type="RefSeq" id="WP_188964668.1">
    <property type="nucleotide sequence ID" value="NZ_BMOE01000021.1"/>
</dbReference>